<evidence type="ECO:0000256" key="6">
    <source>
        <dbReference type="HAMAP-Rule" id="MF_01885"/>
    </source>
</evidence>
<dbReference type="GO" id="GO:0003723">
    <property type="term" value="F:RNA binding"/>
    <property type="evidence" value="ECO:0007669"/>
    <property type="project" value="InterPro"/>
</dbReference>
<gene>
    <name evidence="9" type="ORF">EV378_1116</name>
</gene>
<dbReference type="HAMAP" id="MF_01885">
    <property type="entry name" value="tRNA_methyltr_TrmL"/>
    <property type="match status" value="1"/>
</dbReference>
<feature type="binding site" evidence="6 7">
    <location>
        <position position="124"/>
    </location>
    <ligand>
        <name>S-adenosyl-L-methionine</name>
        <dbReference type="ChEBI" id="CHEBI:59789"/>
    </ligand>
</feature>
<comment type="caution">
    <text evidence="6">Lacks conserved residue(s) required for the propagation of feature annotation.</text>
</comment>
<dbReference type="PANTHER" id="PTHR42971">
    <property type="entry name" value="TRNA (CYTIDINE(34)-2'-O)-METHYLTRANSFERASE"/>
    <property type="match status" value="1"/>
</dbReference>
<reference evidence="9 10" key="1">
    <citation type="submission" date="2019-03" db="EMBL/GenBank/DDBJ databases">
        <title>Sequencing the genomes of 1000 actinobacteria strains.</title>
        <authorList>
            <person name="Klenk H.-P."/>
        </authorList>
    </citation>
    <scope>NUCLEOTIDE SEQUENCE [LARGE SCALE GENOMIC DNA]</scope>
    <source>
        <strain evidence="9 10">DSM 44969</strain>
    </source>
</reference>
<evidence type="ECO:0000256" key="3">
    <source>
        <dbReference type="ARBA" id="ARBA00022679"/>
    </source>
</evidence>
<keyword evidence="2 6" id="KW-0489">Methyltransferase</keyword>
<dbReference type="InterPro" id="IPR029028">
    <property type="entry name" value="Alpha/beta_knot_MTases"/>
</dbReference>
<dbReference type="EMBL" id="SMFZ01000001">
    <property type="protein sequence ID" value="TCK25312.1"/>
    <property type="molecule type" value="Genomic_DNA"/>
</dbReference>
<evidence type="ECO:0000256" key="5">
    <source>
        <dbReference type="ARBA" id="ARBA00022694"/>
    </source>
</evidence>
<feature type="binding site" evidence="6 7">
    <location>
        <position position="104"/>
    </location>
    <ligand>
        <name>S-adenosyl-L-methionine</name>
        <dbReference type="ChEBI" id="CHEBI:59789"/>
    </ligand>
</feature>
<protein>
    <recommendedName>
        <fullName evidence="6">Putative tRNA (cytidine(34)-2'-O)-methyltransferase</fullName>
        <ecNumber evidence="6">2.1.1.207</ecNumber>
    </recommendedName>
    <alternativeName>
        <fullName evidence="6">tRNA (cytidine/uridine-2'-O-)-methyltransferase</fullName>
    </alternativeName>
</protein>
<comment type="caution">
    <text evidence="9">The sequence shown here is derived from an EMBL/GenBank/DDBJ whole genome shotgun (WGS) entry which is preliminary data.</text>
</comment>
<accession>A0A4R1I5H7</accession>
<organism evidence="9 10">
    <name type="scientific">Pseudonocardia endophytica</name>
    <dbReference type="NCBI Taxonomy" id="401976"/>
    <lineage>
        <taxon>Bacteria</taxon>
        <taxon>Bacillati</taxon>
        <taxon>Actinomycetota</taxon>
        <taxon>Actinomycetes</taxon>
        <taxon>Pseudonocardiales</taxon>
        <taxon>Pseudonocardiaceae</taxon>
        <taxon>Pseudonocardia</taxon>
    </lineage>
</organism>
<evidence type="ECO:0000256" key="2">
    <source>
        <dbReference type="ARBA" id="ARBA00022603"/>
    </source>
</evidence>
<evidence type="ECO:0000256" key="1">
    <source>
        <dbReference type="ARBA" id="ARBA00022490"/>
    </source>
</evidence>
<evidence type="ECO:0000256" key="7">
    <source>
        <dbReference type="PIRSR" id="PIRSR029256-1"/>
    </source>
</evidence>
<evidence type="ECO:0000256" key="4">
    <source>
        <dbReference type="ARBA" id="ARBA00022691"/>
    </source>
</evidence>
<comment type="function">
    <text evidence="6">Could methylate the ribose at the nucleotide 34 wobble position in tRNA.</text>
</comment>
<comment type="subcellular location">
    <subcellularLocation>
        <location evidence="6">Cytoplasm</location>
    </subcellularLocation>
</comment>
<dbReference type="AlphaFoldDB" id="A0A4R1I5H7"/>
<dbReference type="SUPFAM" id="SSF75217">
    <property type="entry name" value="alpha/beta knot"/>
    <property type="match status" value="1"/>
</dbReference>
<dbReference type="PANTHER" id="PTHR42971:SF1">
    <property type="entry name" value="TRNA (CYTIDINE(34)-2'-O)-METHYLTRANSFERASE"/>
    <property type="match status" value="1"/>
</dbReference>
<comment type="similarity">
    <text evidence="6">Belongs to the class IV-like SAM-binding methyltransferase superfamily. RNA methyltransferase TrmH family. TrmL subfamily.</text>
</comment>
<keyword evidence="10" id="KW-1185">Reference proteome</keyword>
<dbReference type="GO" id="GO:0141102">
    <property type="term" value="F:tRNA (5-carboxymethylaminomethyluridine(34)-2'-O)-methyltransferase activity"/>
    <property type="evidence" value="ECO:0007669"/>
    <property type="project" value="RHEA"/>
</dbReference>
<dbReference type="OrthoDB" id="9789043at2"/>
<sequence length="165" mass="17409">MFRIALHAPEIPPNTGNVIRLAANTGAELHLVGPLGFSLAERQVRRAGLDYHELADVRVHTDSDAFRAHLDGIAPAPSVWAFTTAADRSYTDVAYAAGDVLLFGRESDGLPDAEADRATARVGLPMVGGSRSLNLANAVGIAVYEAWRQHGFAGGITAGPPARRA</sequence>
<dbReference type="Proteomes" id="UP000295560">
    <property type="component" value="Unassembled WGS sequence"/>
</dbReference>
<comment type="catalytic activity">
    <reaction evidence="6">
        <text>5-carboxymethylaminomethyluridine(34) in tRNA(Leu) + S-adenosyl-L-methionine = 5-carboxymethylaminomethyl-2'-O-methyluridine(34) in tRNA(Leu) + S-adenosyl-L-homocysteine + H(+)</text>
        <dbReference type="Rhea" id="RHEA:43088"/>
        <dbReference type="Rhea" id="RHEA-COMP:10333"/>
        <dbReference type="Rhea" id="RHEA-COMP:10334"/>
        <dbReference type="ChEBI" id="CHEBI:15378"/>
        <dbReference type="ChEBI" id="CHEBI:57856"/>
        <dbReference type="ChEBI" id="CHEBI:59789"/>
        <dbReference type="ChEBI" id="CHEBI:74508"/>
        <dbReference type="ChEBI" id="CHEBI:74511"/>
        <dbReference type="EC" id="2.1.1.207"/>
    </reaction>
</comment>
<dbReference type="GO" id="GO:0141098">
    <property type="term" value="F:tRNA (cytidine(34)-2'-O)-methyltransferase activity"/>
    <property type="evidence" value="ECO:0007669"/>
    <property type="project" value="RHEA"/>
</dbReference>
<feature type="binding site" evidence="6 7">
    <location>
        <position position="132"/>
    </location>
    <ligand>
        <name>S-adenosyl-L-methionine</name>
        <dbReference type="ChEBI" id="CHEBI:59789"/>
    </ligand>
</feature>
<name>A0A4R1I5H7_PSEEN</name>
<dbReference type="GO" id="GO:0002130">
    <property type="term" value="P:wobble position ribose methylation"/>
    <property type="evidence" value="ECO:0007669"/>
    <property type="project" value="TreeGrafter"/>
</dbReference>
<dbReference type="InterPro" id="IPR016914">
    <property type="entry name" value="TrmL"/>
</dbReference>
<keyword evidence="4 6" id="KW-0949">S-adenosyl-L-methionine</keyword>
<dbReference type="CDD" id="cd18094">
    <property type="entry name" value="SpoU-like_TrmL"/>
    <property type="match status" value="1"/>
</dbReference>
<dbReference type="InterPro" id="IPR029026">
    <property type="entry name" value="tRNA_m1G_MTases_N"/>
</dbReference>
<keyword evidence="5 6" id="KW-0819">tRNA processing</keyword>
<feature type="domain" description="tRNA/rRNA methyltransferase SpoU type" evidence="8">
    <location>
        <begin position="2"/>
        <end position="144"/>
    </location>
</feature>
<proteinExistence type="inferred from homology"/>
<keyword evidence="1 6" id="KW-0963">Cytoplasm</keyword>
<dbReference type="GO" id="GO:0005737">
    <property type="term" value="C:cytoplasm"/>
    <property type="evidence" value="ECO:0007669"/>
    <property type="project" value="UniProtKB-SubCell"/>
</dbReference>
<dbReference type="RefSeq" id="WP_132421625.1">
    <property type="nucleotide sequence ID" value="NZ_SMFZ01000001.1"/>
</dbReference>
<dbReference type="Pfam" id="PF00588">
    <property type="entry name" value="SpoU_methylase"/>
    <property type="match status" value="1"/>
</dbReference>
<keyword evidence="3 6" id="KW-0808">Transferase</keyword>
<dbReference type="Gene3D" id="3.40.1280.10">
    <property type="match status" value="1"/>
</dbReference>
<comment type="catalytic activity">
    <reaction evidence="6">
        <text>cytidine(34) in tRNA + S-adenosyl-L-methionine = 2'-O-methylcytidine(34) in tRNA + S-adenosyl-L-homocysteine + H(+)</text>
        <dbReference type="Rhea" id="RHEA:43084"/>
        <dbReference type="Rhea" id="RHEA-COMP:10331"/>
        <dbReference type="Rhea" id="RHEA-COMP:10332"/>
        <dbReference type="ChEBI" id="CHEBI:15378"/>
        <dbReference type="ChEBI" id="CHEBI:57856"/>
        <dbReference type="ChEBI" id="CHEBI:59789"/>
        <dbReference type="ChEBI" id="CHEBI:74495"/>
        <dbReference type="ChEBI" id="CHEBI:82748"/>
        <dbReference type="EC" id="2.1.1.207"/>
    </reaction>
</comment>
<dbReference type="EC" id="2.1.1.207" evidence="6"/>
<dbReference type="PIRSF" id="PIRSF029256">
    <property type="entry name" value="SpoU_TrmH_prd"/>
    <property type="match status" value="1"/>
</dbReference>
<dbReference type="InterPro" id="IPR001537">
    <property type="entry name" value="SpoU_MeTrfase"/>
</dbReference>
<evidence type="ECO:0000313" key="10">
    <source>
        <dbReference type="Proteomes" id="UP000295560"/>
    </source>
</evidence>
<evidence type="ECO:0000313" key="9">
    <source>
        <dbReference type="EMBL" id="TCK25312.1"/>
    </source>
</evidence>
<evidence type="ECO:0000259" key="8">
    <source>
        <dbReference type="Pfam" id="PF00588"/>
    </source>
</evidence>